<evidence type="ECO:0000256" key="1">
    <source>
        <dbReference type="ARBA" id="ARBA00000451"/>
    </source>
</evidence>
<dbReference type="EMBL" id="OU963866">
    <property type="protein sequence ID" value="CAH0390931.1"/>
    <property type="molecule type" value="Genomic_DNA"/>
</dbReference>
<dbReference type="GO" id="GO:0004197">
    <property type="term" value="F:cysteine-type endopeptidase activity"/>
    <property type="evidence" value="ECO:0007669"/>
    <property type="project" value="InterPro"/>
</dbReference>
<organism evidence="6 7">
    <name type="scientific">Bemisia tabaci</name>
    <name type="common">Sweetpotato whitefly</name>
    <name type="synonym">Aleurodes tabaci</name>
    <dbReference type="NCBI Taxonomy" id="7038"/>
    <lineage>
        <taxon>Eukaryota</taxon>
        <taxon>Metazoa</taxon>
        <taxon>Ecdysozoa</taxon>
        <taxon>Arthropoda</taxon>
        <taxon>Hexapoda</taxon>
        <taxon>Insecta</taxon>
        <taxon>Pterygota</taxon>
        <taxon>Neoptera</taxon>
        <taxon>Paraneoptera</taxon>
        <taxon>Hemiptera</taxon>
        <taxon>Sternorrhyncha</taxon>
        <taxon>Aleyrodoidea</taxon>
        <taxon>Aleyrodidae</taxon>
        <taxon>Aleyrodinae</taxon>
        <taxon>Bemisia</taxon>
    </lineage>
</organism>
<gene>
    <name evidence="6" type="ORF">BEMITA_LOCUS9601</name>
</gene>
<dbReference type="EC" id="3.4.22.49" evidence="2"/>
<accession>A0A9P0AG09</accession>
<dbReference type="Proteomes" id="UP001152759">
    <property type="component" value="Chromosome 5"/>
</dbReference>
<comment type="catalytic activity">
    <reaction evidence="1">
        <text>All bonds known to be hydrolyzed by this endopeptidase have arginine in P1 and an acidic residue in P4. P6 is often occupied by an acidic residue or by a hydroxy-amino-acid residue, the phosphorylation of which enhances cleavage.</text>
        <dbReference type="EC" id="3.4.22.49"/>
    </reaction>
</comment>
<dbReference type="GO" id="GO:0005813">
    <property type="term" value="C:centrosome"/>
    <property type="evidence" value="ECO:0007669"/>
    <property type="project" value="TreeGrafter"/>
</dbReference>
<dbReference type="AlphaFoldDB" id="A0A9P0AG09"/>
<dbReference type="GO" id="GO:0006508">
    <property type="term" value="P:proteolysis"/>
    <property type="evidence" value="ECO:0007669"/>
    <property type="project" value="InterPro"/>
</dbReference>
<evidence type="ECO:0000313" key="7">
    <source>
        <dbReference type="Proteomes" id="UP001152759"/>
    </source>
</evidence>
<dbReference type="GO" id="GO:0005737">
    <property type="term" value="C:cytoplasm"/>
    <property type="evidence" value="ECO:0007669"/>
    <property type="project" value="TreeGrafter"/>
</dbReference>
<evidence type="ECO:0000256" key="4">
    <source>
        <dbReference type="ARBA" id="ARBA00022829"/>
    </source>
</evidence>
<reference evidence="6" key="1">
    <citation type="submission" date="2021-12" db="EMBL/GenBank/DDBJ databases">
        <authorList>
            <person name="King R."/>
        </authorList>
    </citation>
    <scope>NUCLEOTIDE SEQUENCE</scope>
</reference>
<keyword evidence="3" id="KW-0378">Hydrolase</keyword>
<dbReference type="InterPro" id="IPR005314">
    <property type="entry name" value="Peptidase_C50"/>
</dbReference>
<keyword evidence="7" id="KW-1185">Reference proteome</keyword>
<feature type="domain" description="Peptidase C50" evidence="5">
    <location>
        <begin position="387"/>
        <end position="483"/>
    </location>
</feature>
<protein>
    <recommendedName>
        <fullName evidence="2">separase</fullName>
        <ecNumber evidence="2">3.4.22.49</ecNumber>
    </recommendedName>
</protein>
<keyword evidence="4" id="KW-0159">Chromosome partition</keyword>
<evidence type="ECO:0000259" key="5">
    <source>
        <dbReference type="PROSITE" id="PS51700"/>
    </source>
</evidence>
<evidence type="ECO:0000256" key="3">
    <source>
        <dbReference type="ARBA" id="ARBA00022801"/>
    </source>
</evidence>
<dbReference type="PROSITE" id="PS51700">
    <property type="entry name" value="SEPARIN"/>
    <property type="match status" value="1"/>
</dbReference>
<dbReference type="KEGG" id="btab:109031090"/>
<dbReference type="PANTHER" id="PTHR12792">
    <property type="entry name" value="EXTRA SPINDLE POLES 1-RELATED"/>
    <property type="match status" value="1"/>
</dbReference>
<dbReference type="GO" id="GO:0005634">
    <property type="term" value="C:nucleus"/>
    <property type="evidence" value="ECO:0007669"/>
    <property type="project" value="InterPro"/>
</dbReference>
<dbReference type="InterPro" id="IPR030397">
    <property type="entry name" value="SEPARIN_core_dom"/>
</dbReference>
<dbReference type="GO" id="GO:0051307">
    <property type="term" value="P:meiotic chromosome separation"/>
    <property type="evidence" value="ECO:0007669"/>
    <property type="project" value="TreeGrafter"/>
</dbReference>
<evidence type="ECO:0000313" key="6">
    <source>
        <dbReference type="EMBL" id="CAH0390931.1"/>
    </source>
</evidence>
<dbReference type="PANTHER" id="PTHR12792:SF0">
    <property type="entry name" value="SEPARIN"/>
    <property type="match status" value="1"/>
</dbReference>
<name>A0A9P0AG09_BEMTA</name>
<dbReference type="Pfam" id="PF03568">
    <property type="entry name" value="Separin_C"/>
    <property type="match status" value="1"/>
</dbReference>
<sequence>MKKTLEDIDKNVLPNAKFCCAPVNKNLRKLAALECFDKGDIDMGIHHLTESHAIGFRSKIVSRISQVNEMQAEFLSLPHISFDPDLINFSSKYASSNDKGLMERLQELPEEWTLVQLTQGFSSKTRCTPREAGTPSSNSVFHITRFSCGRNARKPCCVTLPKGSITAAKLSSIFEIIEKAVTPVSSKKVTPSKMLREACIPNTRIFSKLQPPSKSTREEYGEALKVLVDEINSEWLQQWRCMLLGQLCASDLKKDIRKTVDKVLSKSKLPENSVTLLYQIMDGSGHLDLGEIEAAVSDCIHDEDTRCAMIEAIKEFKESNLNLAVAKRYPVLLILDEILDKVPWEMIPVLRRHPVSRIFSVHFAHAMYNRFKQQLPMKDGCFIIEKPEDGYYVINPGKDLSKMEEKMCDFISSRVPSWDGIAGSFPPDKEFAAALKNHSFLLYCGHGNGTQYFSSDMIFSLDVKAIPLLFGCSSVKMEDFGGRVCISGLAMKYLTAGSPCVLGMLWKVTSNDADNMCVTLLNNWLPGKSAEIASFISGKVEIVVKSEPELLRSLRFARESCVYYVNSAGLVVYGIPVKFS</sequence>
<dbReference type="GO" id="GO:0072686">
    <property type="term" value="C:mitotic spindle"/>
    <property type="evidence" value="ECO:0007669"/>
    <property type="project" value="TreeGrafter"/>
</dbReference>
<evidence type="ECO:0000256" key="2">
    <source>
        <dbReference type="ARBA" id="ARBA00012489"/>
    </source>
</evidence>
<proteinExistence type="predicted"/>